<accession>A0AAW4KZI8</accession>
<dbReference type="Pfam" id="PF25954">
    <property type="entry name" value="Beta-barrel_RND_2"/>
    <property type="match status" value="1"/>
</dbReference>
<evidence type="ECO:0000256" key="2">
    <source>
        <dbReference type="SAM" id="Coils"/>
    </source>
</evidence>
<evidence type="ECO:0000313" key="6">
    <source>
        <dbReference type="EMBL" id="MBT0663988.1"/>
    </source>
</evidence>
<dbReference type="InterPro" id="IPR006143">
    <property type="entry name" value="RND_pump_MFP"/>
</dbReference>
<comment type="similarity">
    <text evidence="1">Belongs to the membrane fusion protein (MFP) (TC 8.A.1) family.</text>
</comment>
<evidence type="ECO:0000259" key="5">
    <source>
        <dbReference type="Pfam" id="PF25989"/>
    </source>
</evidence>
<dbReference type="AlphaFoldDB" id="A0AAW4KZI8"/>
<feature type="domain" description="YknX-like C-terminal permuted SH3-like" evidence="5">
    <location>
        <begin position="301"/>
        <end position="367"/>
    </location>
</feature>
<sequence>MRMRLVAFIVALMMAVTGCSGDRHEGTTSKGVAQVVKGVRLEQVTASEVPQRQEAVGTVMAVTSAVVAARVAGTITAMNVKEGDRVRKGQTLAVLEANETLAGASAAEAGVEEAKRALEEAKSRKKLADGTFQRFQKLYSEQAVTKQEFETRKSEQEVAEQGVLRAESRLVQAKENSRAAAVISGYTRLVSPISGVVTAKAADRGATVFPGTPVLSVEEESGYRLHVQVPETLKGGVTAGQSVEMVIDGQQPRSGVVSEVVPVVDPASRTFTVKIPVSGKGVRSGTYGRVYLLQGTVRGILLPRGAVLERGTLTSVWVVDSGNIARMRLVKPGRIVGDKVEILSGVTVGERVVVSGADKVTDGVKVE</sequence>
<evidence type="ECO:0000259" key="4">
    <source>
        <dbReference type="Pfam" id="PF25954"/>
    </source>
</evidence>
<dbReference type="GO" id="GO:1990281">
    <property type="term" value="C:efflux pump complex"/>
    <property type="evidence" value="ECO:0007669"/>
    <property type="project" value="TreeGrafter"/>
</dbReference>
<name>A0AAW4KZI8_9BACT</name>
<dbReference type="Proteomes" id="UP000811899">
    <property type="component" value="Unassembled WGS sequence"/>
</dbReference>
<reference evidence="6 7" key="1">
    <citation type="submission" date="2021-05" db="EMBL/GenBank/DDBJ databases">
        <title>The draft genome of Geobacter pelophilus DSM 12255.</title>
        <authorList>
            <person name="Xu Z."/>
            <person name="Masuda Y."/>
            <person name="Itoh H."/>
            <person name="Senoo K."/>
        </authorList>
    </citation>
    <scope>NUCLEOTIDE SEQUENCE [LARGE SCALE GENOMIC DNA]</scope>
    <source>
        <strain evidence="6 7">DSM 12255</strain>
    </source>
</reference>
<keyword evidence="7" id="KW-1185">Reference proteome</keyword>
<dbReference type="EMBL" id="JAHCVJ010000002">
    <property type="protein sequence ID" value="MBT0663988.1"/>
    <property type="molecule type" value="Genomic_DNA"/>
</dbReference>
<dbReference type="SUPFAM" id="SSF111369">
    <property type="entry name" value="HlyD-like secretion proteins"/>
    <property type="match status" value="1"/>
</dbReference>
<organism evidence="6 7">
    <name type="scientific">Geoanaerobacter pelophilus</name>
    <dbReference type="NCBI Taxonomy" id="60036"/>
    <lineage>
        <taxon>Bacteria</taxon>
        <taxon>Pseudomonadati</taxon>
        <taxon>Thermodesulfobacteriota</taxon>
        <taxon>Desulfuromonadia</taxon>
        <taxon>Geobacterales</taxon>
        <taxon>Geobacteraceae</taxon>
        <taxon>Geoanaerobacter</taxon>
    </lineage>
</organism>
<dbReference type="NCBIfam" id="TIGR01730">
    <property type="entry name" value="RND_mfp"/>
    <property type="match status" value="1"/>
</dbReference>
<dbReference type="Gene3D" id="2.40.30.170">
    <property type="match status" value="1"/>
</dbReference>
<dbReference type="PANTHER" id="PTHR30469:SF38">
    <property type="entry name" value="HLYD FAMILY SECRETION PROTEIN"/>
    <property type="match status" value="1"/>
</dbReference>
<feature type="coiled-coil region" evidence="2">
    <location>
        <begin position="104"/>
        <end position="131"/>
    </location>
</feature>
<evidence type="ECO:0000256" key="1">
    <source>
        <dbReference type="ARBA" id="ARBA00009477"/>
    </source>
</evidence>
<dbReference type="Gene3D" id="2.40.420.20">
    <property type="match status" value="1"/>
</dbReference>
<dbReference type="PANTHER" id="PTHR30469">
    <property type="entry name" value="MULTIDRUG RESISTANCE PROTEIN MDTA"/>
    <property type="match status" value="1"/>
</dbReference>
<dbReference type="Gene3D" id="1.10.287.470">
    <property type="entry name" value="Helix hairpin bin"/>
    <property type="match status" value="1"/>
</dbReference>
<protein>
    <submittedName>
        <fullName evidence="6">Efflux RND transporter periplasmic adaptor subunit</fullName>
    </submittedName>
</protein>
<dbReference type="InterPro" id="IPR058792">
    <property type="entry name" value="Beta-barrel_RND_2"/>
</dbReference>
<feature type="domain" description="Multidrug resistance protein MdtA-like barrel-sandwich hybrid" evidence="3">
    <location>
        <begin position="65"/>
        <end position="212"/>
    </location>
</feature>
<dbReference type="Pfam" id="PF25989">
    <property type="entry name" value="YknX_C"/>
    <property type="match status" value="1"/>
</dbReference>
<dbReference type="RefSeq" id="WP_214170760.1">
    <property type="nucleotide sequence ID" value="NZ_JAHCVJ010000002.1"/>
</dbReference>
<evidence type="ECO:0000313" key="7">
    <source>
        <dbReference type="Proteomes" id="UP000811899"/>
    </source>
</evidence>
<dbReference type="PROSITE" id="PS51257">
    <property type="entry name" value="PROKAR_LIPOPROTEIN"/>
    <property type="match status" value="1"/>
</dbReference>
<keyword evidence="2" id="KW-0175">Coiled coil</keyword>
<comment type="caution">
    <text evidence="6">The sequence shown here is derived from an EMBL/GenBank/DDBJ whole genome shotgun (WGS) entry which is preliminary data.</text>
</comment>
<feature type="domain" description="CusB-like beta-barrel" evidence="4">
    <location>
        <begin position="225"/>
        <end position="283"/>
    </location>
</feature>
<dbReference type="Gene3D" id="2.40.50.100">
    <property type="match status" value="1"/>
</dbReference>
<dbReference type="InterPro" id="IPR058625">
    <property type="entry name" value="MdtA-like_BSH"/>
</dbReference>
<dbReference type="GO" id="GO:0015562">
    <property type="term" value="F:efflux transmembrane transporter activity"/>
    <property type="evidence" value="ECO:0007669"/>
    <property type="project" value="TreeGrafter"/>
</dbReference>
<evidence type="ECO:0000259" key="3">
    <source>
        <dbReference type="Pfam" id="PF25917"/>
    </source>
</evidence>
<proteinExistence type="inferred from homology"/>
<dbReference type="InterPro" id="IPR058637">
    <property type="entry name" value="YknX-like_C"/>
</dbReference>
<gene>
    <name evidence="6" type="ORF">KI809_06705</name>
</gene>
<dbReference type="Pfam" id="PF25917">
    <property type="entry name" value="BSH_RND"/>
    <property type="match status" value="1"/>
</dbReference>